<dbReference type="SUPFAM" id="SSF117892">
    <property type="entry name" value="Band 7/SPFH domain"/>
    <property type="match status" value="1"/>
</dbReference>
<dbReference type="GO" id="GO:0098552">
    <property type="term" value="C:side of membrane"/>
    <property type="evidence" value="ECO:0007669"/>
    <property type="project" value="UniProtKB-ARBA"/>
</dbReference>
<dbReference type="Proteomes" id="UP000695562">
    <property type="component" value="Unassembled WGS sequence"/>
</dbReference>
<protein>
    <recommendedName>
        <fullName evidence="2">Band 7 domain-containing protein</fullName>
    </recommendedName>
</protein>
<sequence length="317" mass="35478">MSLLTQSTPLFLKSASAALLNQSSVVVPLVLASAKRSFTKTSSIHNISNSNTNKLFLNSNSNKEAKRGFFTIINQYEMGVTFTLGKVTSVKKPGIRLAIPMLQDIVIVDTRTVSFSLEKQEIISKDNISLIADAIVYYRVIDPQKAVCEVADHDTVIRELAQIKIRDILSQNTLDDVLHNRDKFSDEIYEDVKSSAESWGIEIQRINLKDIKFEEGMARAFAKKAEAERLREATIINAEAEVQVSKKILEAAQTLESSPVAVRLRELDALVQISKEPSKSFIFVPTGLFNNNNNNVAHLQGMMDMFKNDNKDNNKQQ</sequence>
<dbReference type="InterPro" id="IPR001972">
    <property type="entry name" value="Stomatin_HflK_fam"/>
</dbReference>
<accession>A0A8J4PW84</accession>
<evidence type="ECO:0000256" key="1">
    <source>
        <dbReference type="ARBA" id="ARBA00008164"/>
    </source>
</evidence>
<dbReference type="InterPro" id="IPR001107">
    <property type="entry name" value="Band_7"/>
</dbReference>
<keyword evidence="4" id="KW-1185">Reference proteome</keyword>
<dbReference type="GO" id="GO:0005886">
    <property type="term" value="C:plasma membrane"/>
    <property type="evidence" value="ECO:0007669"/>
    <property type="project" value="InterPro"/>
</dbReference>
<comment type="similarity">
    <text evidence="1">Belongs to the band 7/mec-2 family.</text>
</comment>
<evidence type="ECO:0000259" key="2">
    <source>
        <dbReference type="SMART" id="SM00244"/>
    </source>
</evidence>
<dbReference type="Pfam" id="PF01145">
    <property type="entry name" value="Band_7"/>
    <property type="match status" value="1"/>
</dbReference>
<dbReference type="InterPro" id="IPR036013">
    <property type="entry name" value="Band_7/SPFH_dom_sf"/>
</dbReference>
<dbReference type="InterPro" id="IPR043202">
    <property type="entry name" value="Band-7_stomatin-like"/>
</dbReference>
<dbReference type="Gene3D" id="3.30.479.30">
    <property type="entry name" value="Band 7 domain"/>
    <property type="match status" value="1"/>
</dbReference>
<name>A0A8J4PW84_9MYCE</name>
<evidence type="ECO:0000313" key="3">
    <source>
        <dbReference type="EMBL" id="KAF2074872.1"/>
    </source>
</evidence>
<dbReference type="AlphaFoldDB" id="A0A8J4PW84"/>
<gene>
    <name evidence="3" type="ORF">CYY_003827</name>
</gene>
<feature type="domain" description="Band 7" evidence="2">
    <location>
        <begin position="68"/>
        <end position="225"/>
    </location>
</feature>
<proteinExistence type="inferred from homology"/>
<dbReference type="EMBL" id="AJWJ01000125">
    <property type="protein sequence ID" value="KAF2074872.1"/>
    <property type="molecule type" value="Genomic_DNA"/>
</dbReference>
<dbReference type="FunFam" id="3.30.479.30:FF:000004">
    <property type="entry name" value="Putative membrane protease family, stomatin"/>
    <property type="match status" value="1"/>
</dbReference>
<comment type="caution">
    <text evidence="3">The sequence shown here is derived from an EMBL/GenBank/DDBJ whole genome shotgun (WGS) entry which is preliminary data.</text>
</comment>
<evidence type="ECO:0000313" key="4">
    <source>
        <dbReference type="Proteomes" id="UP000695562"/>
    </source>
</evidence>
<dbReference type="PANTHER" id="PTHR10264">
    <property type="entry name" value="BAND 7 PROTEIN-RELATED"/>
    <property type="match status" value="1"/>
</dbReference>
<dbReference type="Gene3D" id="6.10.250.2090">
    <property type="match status" value="1"/>
</dbReference>
<dbReference type="PANTHER" id="PTHR10264:SF19">
    <property type="entry name" value="AT06885P-RELATED"/>
    <property type="match status" value="1"/>
</dbReference>
<dbReference type="OrthoDB" id="2105077at2759"/>
<reference evidence="3" key="1">
    <citation type="submission" date="2020-01" db="EMBL/GenBank/DDBJ databases">
        <title>Development of genomics and gene disruption for Polysphondylium violaceum indicates a role for the polyketide synthase stlB in stalk morphogenesis.</title>
        <authorList>
            <person name="Narita B."/>
            <person name="Kawabe Y."/>
            <person name="Kin K."/>
            <person name="Saito T."/>
            <person name="Gibbs R."/>
            <person name="Kuspa A."/>
            <person name="Muzny D."/>
            <person name="Queller D."/>
            <person name="Richards S."/>
            <person name="Strassman J."/>
            <person name="Sucgang R."/>
            <person name="Worley K."/>
            <person name="Schaap P."/>
        </authorList>
    </citation>
    <scope>NUCLEOTIDE SEQUENCE</scope>
    <source>
        <strain evidence="3">QSvi11</strain>
    </source>
</reference>
<organism evidence="3 4">
    <name type="scientific">Polysphondylium violaceum</name>
    <dbReference type="NCBI Taxonomy" id="133409"/>
    <lineage>
        <taxon>Eukaryota</taxon>
        <taxon>Amoebozoa</taxon>
        <taxon>Evosea</taxon>
        <taxon>Eumycetozoa</taxon>
        <taxon>Dictyostelia</taxon>
        <taxon>Dictyosteliales</taxon>
        <taxon>Dictyosteliaceae</taxon>
        <taxon>Polysphondylium</taxon>
    </lineage>
</organism>
<dbReference type="PRINTS" id="PR00721">
    <property type="entry name" value="STOMATIN"/>
</dbReference>
<dbReference type="SMART" id="SM00244">
    <property type="entry name" value="PHB"/>
    <property type="match status" value="1"/>
</dbReference>